<gene>
    <name evidence="2" type="ORF">ME9_01625</name>
</gene>
<comment type="caution">
    <text evidence="2">The sequence shown here is derived from an EMBL/GenBank/DDBJ whole genome shotgun (WGS) entry which is preliminary data.</text>
</comment>
<feature type="non-terminal residue" evidence="2">
    <location>
        <position position="246"/>
    </location>
</feature>
<dbReference type="Gene3D" id="1.20.5.170">
    <property type="match status" value="2"/>
</dbReference>
<feature type="domain" description="Trimeric autotransporter adhesin YadA-like stalk" evidence="1">
    <location>
        <begin position="40"/>
        <end position="80"/>
    </location>
</feature>
<accession>A0A9P2RXF1</accession>
<reference evidence="2 3" key="1">
    <citation type="submission" date="2012-03" db="EMBL/GenBank/DDBJ databases">
        <title>The Genome Sequence of Bartonella taylorii 8TBB.</title>
        <authorList>
            <consortium name="The Broad Institute Genome Sequencing Platform"/>
            <consortium name="The Broad Institute Genome Sequencing Center for Infectious Disease"/>
            <person name="Feldgarden M."/>
            <person name="Kirby J."/>
            <person name="Kosoy M."/>
            <person name="Birtles R."/>
            <person name="Probert W.S."/>
            <person name="Chiaraviglio L."/>
            <person name="Young S.K."/>
            <person name="Zeng Q."/>
            <person name="Gargeya S."/>
            <person name="Fitzgerald M."/>
            <person name="Haas B."/>
            <person name="Abouelleil A."/>
            <person name="Alvarado L."/>
            <person name="Arachchi H.M."/>
            <person name="Berlin A."/>
            <person name="Chapman S.B."/>
            <person name="Gearin G."/>
            <person name="Goldberg J."/>
            <person name="Griggs A."/>
            <person name="Gujja S."/>
            <person name="Hansen M."/>
            <person name="Heiman D."/>
            <person name="Howarth C."/>
            <person name="Larimer J."/>
            <person name="Lui A."/>
            <person name="MacDonald P.J.P."/>
            <person name="McCowen C."/>
            <person name="Montmayeur A."/>
            <person name="Murphy C."/>
            <person name="Neiman D."/>
            <person name="Pearson M."/>
            <person name="Priest M."/>
            <person name="Roberts A."/>
            <person name="Saif S."/>
            <person name="Shea T."/>
            <person name="Sisk P."/>
            <person name="Stolte C."/>
            <person name="Sykes S."/>
            <person name="Wortman J."/>
            <person name="Nusbaum C."/>
            <person name="Birren B."/>
        </authorList>
    </citation>
    <scope>NUCLEOTIDE SEQUENCE [LARGE SCALE GENOMIC DNA]</scope>
    <source>
        <strain evidence="2 3">8TBB</strain>
    </source>
</reference>
<evidence type="ECO:0000259" key="1">
    <source>
        <dbReference type="Pfam" id="PF05662"/>
    </source>
</evidence>
<evidence type="ECO:0000313" key="3">
    <source>
        <dbReference type="Proteomes" id="UP000002648"/>
    </source>
</evidence>
<dbReference type="GO" id="GO:0019867">
    <property type="term" value="C:outer membrane"/>
    <property type="evidence" value="ECO:0007669"/>
    <property type="project" value="InterPro"/>
</dbReference>
<evidence type="ECO:0000313" key="2">
    <source>
        <dbReference type="EMBL" id="EJF92158.1"/>
    </source>
</evidence>
<dbReference type="Pfam" id="PF05662">
    <property type="entry name" value="YadA_stalk"/>
    <property type="match status" value="2"/>
</dbReference>
<sequence>MTKEINNVVTKVEGDSLSWSKTDDAFVAKHGAGDGKTSSKITFLANGDISKDSQDAINGSQLYSLGDTFATYLGGGASFSGGTWTAPEFKVKTVKADGTEGEEKVYKNVAAAFEGVSNSITDIHKEIKNEITNAVTNVKGDSLLWSDQVNAFVARHAEKVAGEDPVEPVNSKIKFLAKGDVSKGSTDAINGSQLFETNNKVAAYFGGGAKYENGEWTAPKFKVKTVKDDGSDVEDKEYKTVAEALA</sequence>
<name>A0A9P2RXF1_BARTA</name>
<dbReference type="Gene3D" id="6.10.250.2030">
    <property type="match status" value="2"/>
</dbReference>
<dbReference type="EMBL" id="AIMD01000067">
    <property type="protein sequence ID" value="EJF92158.1"/>
    <property type="molecule type" value="Genomic_DNA"/>
</dbReference>
<organism evidence="2 3">
    <name type="scientific">Bartonella taylorii 8TBB</name>
    <dbReference type="NCBI Taxonomy" id="1094560"/>
    <lineage>
        <taxon>Bacteria</taxon>
        <taxon>Pseudomonadati</taxon>
        <taxon>Pseudomonadota</taxon>
        <taxon>Alphaproteobacteria</taxon>
        <taxon>Hyphomicrobiales</taxon>
        <taxon>Bartonellaceae</taxon>
        <taxon>Bartonella</taxon>
    </lineage>
</organism>
<dbReference type="Proteomes" id="UP000002648">
    <property type="component" value="Unassembled WGS sequence"/>
</dbReference>
<dbReference type="AlphaFoldDB" id="A0A9P2RXF1"/>
<protein>
    <recommendedName>
        <fullName evidence="1">Trimeric autotransporter adhesin YadA-like stalk domain-containing protein</fullName>
    </recommendedName>
</protein>
<proteinExistence type="predicted"/>
<feature type="domain" description="Trimeric autotransporter adhesin YadA-like stalk" evidence="1">
    <location>
        <begin position="176"/>
        <end position="211"/>
    </location>
</feature>
<keyword evidence="3" id="KW-1185">Reference proteome</keyword>
<dbReference type="InterPro" id="IPR008635">
    <property type="entry name" value="Coiled_stalk_dom"/>
</dbReference>